<evidence type="ECO:0000313" key="4">
    <source>
        <dbReference type="Proteomes" id="UP000034098"/>
    </source>
</evidence>
<evidence type="ECO:0000313" key="3">
    <source>
        <dbReference type="EMBL" id="KJL41529.1"/>
    </source>
</evidence>
<comment type="caution">
    <text evidence="3">The sequence shown here is derived from an EMBL/GenBank/DDBJ whole genome shotgun (WGS) entry which is preliminary data.</text>
</comment>
<dbReference type="PATRIC" id="fig|69370.6.peg.2804"/>
<dbReference type="RefSeq" id="WP_084695647.1">
    <property type="nucleotide sequence ID" value="NZ_JYJA01000037.1"/>
</dbReference>
<keyword evidence="4" id="KW-1185">Reference proteome</keyword>
<dbReference type="PANTHER" id="PTHR30121">
    <property type="entry name" value="UNCHARACTERIZED PROTEIN YJGR-RELATED"/>
    <property type="match status" value="1"/>
</dbReference>
<name>A0A0M2HA50_MICTR</name>
<protein>
    <submittedName>
        <fullName evidence="3">AAA-like domain protein</fullName>
    </submittedName>
</protein>
<dbReference type="InterPro" id="IPR033186">
    <property type="entry name" value="HerA_C"/>
</dbReference>
<dbReference type="SUPFAM" id="SSF52540">
    <property type="entry name" value="P-loop containing nucleoside triphosphate hydrolases"/>
    <property type="match status" value="1"/>
</dbReference>
<dbReference type="Gene3D" id="3.40.50.300">
    <property type="entry name" value="P-loop containing nucleotide triphosphate hydrolases"/>
    <property type="match status" value="2"/>
</dbReference>
<dbReference type="Proteomes" id="UP000034098">
    <property type="component" value="Unassembled WGS sequence"/>
</dbReference>
<dbReference type="AlphaFoldDB" id="A0A0M2HA50"/>
<evidence type="ECO:0000259" key="2">
    <source>
        <dbReference type="Pfam" id="PF05872"/>
    </source>
</evidence>
<feature type="compositionally biased region" description="Low complexity" evidence="1">
    <location>
        <begin position="122"/>
        <end position="133"/>
    </location>
</feature>
<dbReference type="EMBL" id="JYJA01000037">
    <property type="protein sequence ID" value="KJL41529.1"/>
    <property type="molecule type" value="Genomic_DNA"/>
</dbReference>
<dbReference type="PANTHER" id="PTHR30121:SF6">
    <property type="entry name" value="SLR6007 PROTEIN"/>
    <property type="match status" value="1"/>
</dbReference>
<sequence>MTSAVPDPPASDSTASDPAVAAAEAELARLRAEAEAAEAQLKAAQAKAALAAAEASAAKARATGAPAPDASSSEDESGKAGASGGAAAQFGSDPQIRTATGEGSQAQGPARAPASESTAREQTPSGSTPQQTQHGPLTEQEVEKVRTGYTFDPATATLDLGALLNGDPVPAAQIRIPLPMMNRHGLVAGATGTGKTRTLQGLAEQLAAKGVPVFAADIKGDLSGVATPGEPSEKLLARTQAIGQDWKPEASVTEYFALGGVGKGVPVRATVSGFGPLLLSKVLGLNDTQESSLGLVFHYADANGLALVDLSDLRAVLTHLTSDEGRAELKELGGLSAATAGVILRELITFADAGADVFFGEPEFDVADFIRTAPDGRGVISLLEVPGVIDKPALFSTFLMYLLAELFEILPEVGDADKPKLVFFFDEAHLLFKDASKDFLAAIVQTVRLIRSKGVGVFFVTQTPKDVPSDVLGQLGSRVQHALRAFTPDDAKALRATVGTYPKSGYDLERVLQELGTGEAIVTVMSEKGAPTPVAWTRLRAPQGLMSPTPEPAIVAAVNASPLLAEYGTAIDRESAREILAKKMQAADDAAAAEDAALAKAKADAEYAKQKAAIDKQQAAADRASAAAEKKAQQEYERLLKKTAGTTRTSRSAQKSPIEQILNSKSTQTILGGVIRGIFGTGKR</sequence>
<accession>A0A0M2HA50</accession>
<feature type="domain" description="Helicase HerA-like C-terminal" evidence="2">
    <location>
        <begin position="168"/>
        <end position="646"/>
    </location>
</feature>
<proteinExistence type="predicted"/>
<feature type="compositionally biased region" description="Polar residues" evidence="1">
    <location>
        <begin position="95"/>
        <end position="107"/>
    </location>
</feature>
<feature type="compositionally biased region" description="Low complexity" evidence="1">
    <location>
        <begin position="38"/>
        <end position="71"/>
    </location>
</feature>
<feature type="region of interest" description="Disordered" evidence="1">
    <location>
        <begin position="38"/>
        <end position="140"/>
    </location>
</feature>
<organism evidence="3 4">
    <name type="scientific">Microbacterium trichothecenolyticum</name>
    <name type="common">Aureobacterium trichothecenolyticum</name>
    <dbReference type="NCBI Taxonomy" id="69370"/>
    <lineage>
        <taxon>Bacteria</taxon>
        <taxon>Bacillati</taxon>
        <taxon>Actinomycetota</taxon>
        <taxon>Actinomycetes</taxon>
        <taxon>Micrococcales</taxon>
        <taxon>Microbacteriaceae</taxon>
        <taxon>Microbacterium</taxon>
    </lineage>
</organism>
<feature type="region of interest" description="Disordered" evidence="1">
    <location>
        <begin position="1"/>
        <end position="21"/>
    </location>
</feature>
<reference evidence="3 4" key="1">
    <citation type="submission" date="2015-02" db="EMBL/GenBank/DDBJ databases">
        <title>Draft genome sequences of ten Microbacterium spp. with emphasis on heavy metal contaminated environments.</title>
        <authorList>
            <person name="Corretto E."/>
        </authorList>
    </citation>
    <scope>NUCLEOTIDE SEQUENCE [LARGE SCALE GENOMIC DNA]</scope>
    <source>
        <strain evidence="3 4">DSM 8608</strain>
    </source>
</reference>
<dbReference type="InterPro" id="IPR027417">
    <property type="entry name" value="P-loop_NTPase"/>
</dbReference>
<evidence type="ECO:0000256" key="1">
    <source>
        <dbReference type="SAM" id="MobiDB-lite"/>
    </source>
</evidence>
<dbReference type="Pfam" id="PF05872">
    <property type="entry name" value="HerA_C"/>
    <property type="match status" value="1"/>
</dbReference>
<dbReference type="OrthoDB" id="9758751at2"/>
<gene>
    <name evidence="3" type="ORF">RS82_02758</name>
</gene>
<dbReference type="InterPro" id="IPR051162">
    <property type="entry name" value="T4SS_component"/>
</dbReference>